<reference evidence="12" key="3">
    <citation type="submission" date="2015-06" db="UniProtKB">
        <authorList>
            <consortium name="EnsemblMetazoa"/>
        </authorList>
    </citation>
    <scope>IDENTIFICATION</scope>
</reference>
<dbReference type="GO" id="GO:0005886">
    <property type="term" value="C:plasma membrane"/>
    <property type="evidence" value="ECO:0007669"/>
    <property type="project" value="UniProtKB-SubCell"/>
</dbReference>
<dbReference type="SUPFAM" id="SSF81321">
    <property type="entry name" value="Family A G protein-coupled receptor-like"/>
    <property type="match status" value="1"/>
</dbReference>
<evidence type="ECO:0000256" key="7">
    <source>
        <dbReference type="ARBA" id="ARBA00023170"/>
    </source>
</evidence>
<evidence type="ECO:0000313" key="13">
    <source>
        <dbReference type="Proteomes" id="UP000014760"/>
    </source>
</evidence>
<dbReference type="CDD" id="cd00637">
    <property type="entry name" value="7tm_classA_rhodopsin-like"/>
    <property type="match status" value="1"/>
</dbReference>
<gene>
    <name evidence="11" type="ORF">CAPTEDRAFT_188656</name>
</gene>
<dbReference type="Gene3D" id="1.20.1070.10">
    <property type="entry name" value="Rhodopsin 7-helix transmembrane proteins"/>
    <property type="match status" value="1"/>
</dbReference>
<feature type="transmembrane region" description="Helical" evidence="9">
    <location>
        <begin position="20"/>
        <end position="47"/>
    </location>
</feature>
<reference evidence="13" key="1">
    <citation type="submission" date="2012-12" db="EMBL/GenBank/DDBJ databases">
        <authorList>
            <person name="Hellsten U."/>
            <person name="Grimwood J."/>
            <person name="Chapman J.A."/>
            <person name="Shapiro H."/>
            <person name="Aerts A."/>
            <person name="Otillar R.P."/>
            <person name="Terry A.Y."/>
            <person name="Boore J.L."/>
            <person name="Simakov O."/>
            <person name="Marletaz F."/>
            <person name="Cho S.-J."/>
            <person name="Edsinger-Gonzales E."/>
            <person name="Havlak P."/>
            <person name="Kuo D.-H."/>
            <person name="Larsson T."/>
            <person name="Lv J."/>
            <person name="Arendt D."/>
            <person name="Savage R."/>
            <person name="Osoegawa K."/>
            <person name="de Jong P."/>
            <person name="Lindberg D.R."/>
            <person name="Seaver E.C."/>
            <person name="Weisblat D.A."/>
            <person name="Putnam N.H."/>
            <person name="Grigoriev I.V."/>
            <person name="Rokhsar D.S."/>
        </authorList>
    </citation>
    <scope>NUCLEOTIDE SEQUENCE</scope>
    <source>
        <strain evidence="13">I ESC-2004</strain>
    </source>
</reference>
<dbReference type="InterPro" id="IPR017452">
    <property type="entry name" value="GPCR_Rhodpsn_7TM"/>
</dbReference>
<keyword evidence="2" id="KW-1003">Cell membrane</keyword>
<dbReference type="AlphaFoldDB" id="R7V004"/>
<feature type="transmembrane region" description="Helical" evidence="9">
    <location>
        <begin position="140"/>
        <end position="161"/>
    </location>
</feature>
<dbReference type="InterPro" id="IPR000276">
    <property type="entry name" value="GPCR_Rhodpsn"/>
</dbReference>
<evidence type="ECO:0000256" key="3">
    <source>
        <dbReference type="ARBA" id="ARBA00022692"/>
    </source>
</evidence>
<dbReference type="HOGENOM" id="CLU_718139_0_0_1"/>
<evidence type="ECO:0000256" key="4">
    <source>
        <dbReference type="ARBA" id="ARBA00022989"/>
    </source>
</evidence>
<accession>R7V004</accession>
<sequence>METVTELATAVDVPVGDSAVQIVLITAGCVVSVFGVLTNLLLLLTYIKHPELQNPANLLLVNQSIADLITCGLAPIYYFLSHTEVGKELTSKYKYLCLVTLCAIVLTLWASLFSLLSLSFERMMNIRFPFHYVRLVTEPLVKRFSIALWIAMVAIVSLPLFGLNTWQPGQTCSALTTFPKIYFINFFLLTSFIIVILVGVLNLVICAVAISKRKIHPSGTETEQLQMKSQYKLTKMFLVVVGVFYFCWMPYIILNMIALLGVKTLLGGHTPVTTHSEAINIHRDLSATIVMCLDFFPRRTYGFPRSRVITSVLDNGVEVKQLYHFEPTNASIMTISETLFSDWYKVWYPCSALKEASVRPVNQTTDLSPTCVDYWFTPCYHLAEP</sequence>
<keyword evidence="7" id="KW-0675">Receptor</keyword>
<keyword evidence="6 9" id="KW-0472">Membrane</keyword>
<dbReference type="PANTHER" id="PTHR24249">
    <property type="entry name" value="HISTAMINE RECEPTOR-RELATED G-PROTEIN COUPLED RECEPTOR"/>
    <property type="match status" value="1"/>
</dbReference>
<evidence type="ECO:0000313" key="12">
    <source>
        <dbReference type="EnsemblMetazoa" id="CapteP188656"/>
    </source>
</evidence>
<keyword evidence="8" id="KW-0807">Transducer</keyword>
<evidence type="ECO:0000256" key="8">
    <source>
        <dbReference type="ARBA" id="ARBA00023224"/>
    </source>
</evidence>
<dbReference type="Proteomes" id="UP000014760">
    <property type="component" value="Unassembled WGS sequence"/>
</dbReference>
<keyword evidence="4 9" id="KW-1133">Transmembrane helix</keyword>
<evidence type="ECO:0000256" key="5">
    <source>
        <dbReference type="ARBA" id="ARBA00023040"/>
    </source>
</evidence>
<evidence type="ECO:0000313" key="11">
    <source>
        <dbReference type="EMBL" id="ELU11847.1"/>
    </source>
</evidence>
<feature type="transmembrane region" description="Helical" evidence="9">
    <location>
        <begin position="93"/>
        <end position="120"/>
    </location>
</feature>
<evidence type="ECO:0000256" key="6">
    <source>
        <dbReference type="ARBA" id="ARBA00023136"/>
    </source>
</evidence>
<dbReference type="EMBL" id="KB296374">
    <property type="protein sequence ID" value="ELU11847.1"/>
    <property type="molecule type" value="Genomic_DNA"/>
</dbReference>
<name>R7V004_CAPTE</name>
<organism evidence="11">
    <name type="scientific">Capitella teleta</name>
    <name type="common">Polychaete worm</name>
    <dbReference type="NCBI Taxonomy" id="283909"/>
    <lineage>
        <taxon>Eukaryota</taxon>
        <taxon>Metazoa</taxon>
        <taxon>Spiralia</taxon>
        <taxon>Lophotrochozoa</taxon>
        <taxon>Annelida</taxon>
        <taxon>Polychaeta</taxon>
        <taxon>Sedentaria</taxon>
        <taxon>Scolecida</taxon>
        <taxon>Capitellidae</taxon>
        <taxon>Capitella</taxon>
    </lineage>
</organism>
<keyword evidence="13" id="KW-1185">Reference proteome</keyword>
<feature type="domain" description="G-protein coupled receptors family 1 profile" evidence="10">
    <location>
        <begin position="38"/>
        <end position="260"/>
    </location>
</feature>
<feature type="transmembrane region" description="Helical" evidence="9">
    <location>
        <begin position="59"/>
        <end position="81"/>
    </location>
</feature>
<dbReference type="EnsemblMetazoa" id="CapteT188656">
    <property type="protein sequence ID" value="CapteP188656"/>
    <property type="gene ID" value="CapteG188656"/>
</dbReference>
<dbReference type="EMBL" id="AMQN01005608">
    <property type="status" value="NOT_ANNOTATED_CDS"/>
    <property type="molecule type" value="Genomic_DNA"/>
</dbReference>
<evidence type="ECO:0000256" key="1">
    <source>
        <dbReference type="ARBA" id="ARBA00004651"/>
    </source>
</evidence>
<proteinExistence type="predicted"/>
<protein>
    <recommendedName>
        <fullName evidence="10">G-protein coupled receptors family 1 profile domain-containing protein</fullName>
    </recommendedName>
</protein>
<keyword evidence="5" id="KW-0297">G-protein coupled receptor</keyword>
<evidence type="ECO:0000256" key="2">
    <source>
        <dbReference type="ARBA" id="ARBA00022475"/>
    </source>
</evidence>
<dbReference type="GO" id="GO:0004930">
    <property type="term" value="F:G protein-coupled receptor activity"/>
    <property type="evidence" value="ECO:0007669"/>
    <property type="project" value="UniProtKB-KW"/>
</dbReference>
<dbReference type="PANTHER" id="PTHR24249:SF372">
    <property type="entry name" value="G-PROTEIN COUPLED RECEPTORS FAMILY 1 PROFILE DOMAIN-CONTAINING PROTEIN"/>
    <property type="match status" value="1"/>
</dbReference>
<evidence type="ECO:0000256" key="9">
    <source>
        <dbReference type="SAM" id="Phobius"/>
    </source>
</evidence>
<dbReference type="InterPro" id="IPR050569">
    <property type="entry name" value="TAAR"/>
</dbReference>
<evidence type="ECO:0000259" key="10">
    <source>
        <dbReference type="PROSITE" id="PS50262"/>
    </source>
</evidence>
<keyword evidence="3 9" id="KW-0812">Transmembrane</keyword>
<dbReference type="PRINTS" id="PR00237">
    <property type="entry name" value="GPCRRHODOPSN"/>
</dbReference>
<dbReference type="Pfam" id="PF00001">
    <property type="entry name" value="7tm_1"/>
    <property type="match status" value="1"/>
</dbReference>
<feature type="transmembrane region" description="Helical" evidence="9">
    <location>
        <begin position="236"/>
        <end position="262"/>
    </location>
</feature>
<dbReference type="STRING" id="283909.R7V004"/>
<reference evidence="11 13" key="2">
    <citation type="journal article" date="2013" name="Nature">
        <title>Insights into bilaterian evolution from three spiralian genomes.</title>
        <authorList>
            <person name="Simakov O."/>
            <person name="Marletaz F."/>
            <person name="Cho S.J."/>
            <person name="Edsinger-Gonzales E."/>
            <person name="Havlak P."/>
            <person name="Hellsten U."/>
            <person name="Kuo D.H."/>
            <person name="Larsson T."/>
            <person name="Lv J."/>
            <person name="Arendt D."/>
            <person name="Savage R."/>
            <person name="Osoegawa K."/>
            <person name="de Jong P."/>
            <person name="Grimwood J."/>
            <person name="Chapman J.A."/>
            <person name="Shapiro H."/>
            <person name="Aerts A."/>
            <person name="Otillar R.P."/>
            <person name="Terry A.Y."/>
            <person name="Boore J.L."/>
            <person name="Grigoriev I.V."/>
            <person name="Lindberg D.R."/>
            <person name="Seaver E.C."/>
            <person name="Weisblat D.A."/>
            <person name="Putnam N.H."/>
            <person name="Rokhsar D.S."/>
        </authorList>
    </citation>
    <scope>NUCLEOTIDE SEQUENCE</scope>
    <source>
        <strain evidence="11 13">I ESC-2004</strain>
    </source>
</reference>
<dbReference type="PROSITE" id="PS50262">
    <property type="entry name" value="G_PROTEIN_RECEP_F1_2"/>
    <property type="match status" value="1"/>
</dbReference>
<comment type="subcellular location">
    <subcellularLocation>
        <location evidence="1">Cell membrane</location>
        <topology evidence="1">Multi-pass membrane protein</topology>
    </subcellularLocation>
</comment>
<feature type="transmembrane region" description="Helical" evidence="9">
    <location>
        <begin position="181"/>
        <end position="210"/>
    </location>
</feature>